<dbReference type="PANTHER" id="PTHR42986:SF1">
    <property type="entry name" value="BENZALDEHYDE DEHYDROGENASE YFMT"/>
    <property type="match status" value="1"/>
</dbReference>
<keyword evidence="3" id="KW-0520">NAD</keyword>
<keyword evidence="2 5" id="KW-0560">Oxidoreductase</keyword>
<dbReference type="InterPro" id="IPR016162">
    <property type="entry name" value="Ald_DH_N"/>
</dbReference>
<evidence type="ECO:0000256" key="2">
    <source>
        <dbReference type="ARBA" id="ARBA00023002"/>
    </source>
</evidence>
<organism evidence="7">
    <name type="scientific">Salinispirillum sp. LH 10-3-1</name>
    <dbReference type="NCBI Taxonomy" id="2952525"/>
    <lineage>
        <taxon>Bacteria</taxon>
        <taxon>Pseudomonadati</taxon>
        <taxon>Pseudomonadota</taxon>
        <taxon>Gammaproteobacteria</taxon>
        <taxon>Oceanospirillales</taxon>
        <taxon>Saccharospirillaceae</taxon>
        <taxon>Salinispirillum</taxon>
    </lineage>
</organism>
<dbReference type="InterPro" id="IPR016161">
    <property type="entry name" value="Ald_DH/histidinol_DH"/>
</dbReference>
<dbReference type="RefSeq" id="WP_304995798.1">
    <property type="nucleotide sequence ID" value="NZ_CP101717.1"/>
</dbReference>
<sequence>MYEIPLLINNQPVAAHQGRTYTCHNPISGETVSVAAAATIADARAAADAAAAAFAVWSEMAPNARRDILLKAADALAAKGQEASQRAMLEMGATPMWGGFNVHLASSVLREAAAMTTQIHGDVIPSDTAGLMSMGIRQPVGVVLGIAPWNAPIILGVRAIAMPLACGNTVVFKASEICPATHALITESLIEAGAPAGVVNMVTNAPEDAPEIVKALIEHPAVRRVNFTGSTRVGKIIAQLCAENLKPCLLELGGKAPMLVLDDADIDSAVKAAAFGGYMNQGQICMSTERVIVTPGVADQFVAALADKVKTIKAADPAVGSEILGSVVNGAAVERLNRLIGDAEKKGAVVLAGGQASSVLMDATLLDRVNSSMEIYGEESFGPVLSIIRAQDEEDAIRIANDTDYGLSSAVFSRDVNKAMAVAKRIESGICHINSPTVQDEAQMPFGGVKSSGYGRFGGKAAIQEFTELRWITNQSGQRHYPF</sequence>
<dbReference type="InterPro" id="IPR015590">
    <property type="entry name" value="Aldehyde_DH_dom"/>
</dbReference>
<protein>
    <submittedName>
        <fullName evidence="7">Aldehyde dehydrogenase</fullName>
    </submittedName>
</protein>
<evidence type="ECO:0000256" key="3">
    <source>
        <dbReference type="ARBA" id="ARBA00023027"/>
    </source>
</evidence>
<proteinExistence type="inferred from homology"/>
<evidence type="ECO:0000259" key="6">
    <source>
        <dbReference type="Pfam" id="PF00171"/>
    </source>
</evidence>
<feature type="domain" description="Aldehyde dehydrogenase" evidence="6">
    <location>
        <begin position="16"/>
        <end position="472"/>
    </location>
</feature>
<dbReference type="PANTHER" id="PTHR42986">
    <property type="entry name" value="BENZALDEHYDE DEHYDROGENASE YFMT"/>
    <property type="match status" value="1"/>
</dbReference>
<dbReference type="SUPFAM" id="SSF53720">
    <property type="entry name" value="ALDH-like"/>
    <property type="match status" value="1"/>
</dbReference>
<reference evidence="7" key="1">
    <citation type="submission" date="2022-07" db="EMBL/GenBank/DDBJ databases">
        <title>Complete genome sequence of Salinispirillum sp. LH10-3-1 capable of multiple carbohydrate inversion isolated from a soda lake.</title>
        <authorList>
            <person name="Liu J."/>
            <person name="Zhai Y."/>
            <person name="Zhang H."/>
            <person name="Yang H."/>
            <person name="Qu J."/>
            <person name="Li J."/>
        </authorList>
    </citation>
    <scope>NUCLEOTIDE SEQUENCE</scope>
    <source>
        <strain evidence="7">LH 10-3-1</strain>
    </source>
</reference>
<dbReference type="InterPro" id="IPR016163">
    <property type="entry name" value="Ald_DH_C"/>
</dbReference>
<evidence type="ECO:0000256" key="4">
    <source>
        <dbReference type="PROSITE-ProRule" id="PRU10007"/>
    </source>
</evidence>
<evidence type="ECO:0000313" key="7">
    <source>
        <dbReference type="EMBL" id="WLD58513.1"/>
    </source>
</evidence>
<name>A0AB38YHC8_9GAMM</name>
<evidence type="ECO:0000256" key="1">
    <source>
        <dbReference type="ARBA" id="ARBA00009986"/>
    </source>
</evidence>
<dbReference type="InterPro" id="IPR029510">
    <property type="entry name" value="Ald_DH_CS_GLU"/>
</dbReference>
<accession>A0AB38YHC8</accession>
<comment type="similarity">
    <text evidence="1 5">Belongs to the aldehyde dehydrogenase family.</text>
</comment>
<dbReference type="AlphaFoldDB" id="A0AB38YHC8"/>
<dbReference type="GO" id="GO:0016620">
    <property type="term" value="F:oxidoreductase activity, acting on the aldehyde or oxo group of donors, NAD or NADP as acceptor"/>
    <property type="evidence" value="ECO:0007669"/>
    <property type="project" value="InterPro"/>
</dbReference>
<feature type="active site" evidence="4">
    <location>
        <position position="251"/>
    </location>
</feature>
<dbReference type="Gene3D" id="3.40.605.10">
    <property type="entry name" value="Aldehyde Dehydrogenase, Chain A, domain 1"/>
    <property type="match status" value="1"/>
</dbReference>
<dbReference type="EMBL" id="CP101717">
    <property type="protein sequence ID" value="WLD58513.1"/>
    <property type="molecule type" value="Genomic_DNA"/>
</dbReference>
<gene>
    <name evidence="7" type="ORF">NFC81_01650</name>
</gene>
<dbReference type="FunFam" id="3.40.309.10:FF:000010">
    <property type="entry name" value="Gamma-aminobutyraldehyde dehydrogenase"/>
    <property type="match status" value="1"/>
</dbReference>
<dbReference type="CDD" id="cd07105">
    <property type="entry name" value="ALDH_SaliADH"/>
    <property type="match status" value="1"/>
</dbReference>
<dbReference type="Gene3D" id="3.40.309.10">
    <property type="entry name" value="Aldehyde Dehydrogenase, Chain A, domain 2"/>
    <property type="match status" value="1"/>
</dbReference>
<evidence type="ECO:0000256" key="5">
    <source>
        <dbReference type="RuleBase" id="RU003345"/>
    </source>
</evidence>
<dbReference type="PROSITE" id="PS00687">
    <property type="entry name" value="ALDEHYDE_DEHYDR_GLU"/>
    <property type="match status" value="1"/>
</dbReference>
<dbReference type="Pfam" id="PF00171">
    <property type="entry name" value="Aldedh"/>
    <property type="match status" value="1"/>
</dbReference>